<protein>
    <submittedName>
        <fullName evidence="1">Uncharacterized protein</fullName>
    </submittedName>
</protein>
<dbReference type="AlphaFoldDB" id="A0A7C3ZT56"/>
<evidence type="ECO:0000313" key="1">
    <source>
        <dbReference type="EMBL" id="HGF99268.1"/>
    </source>
</evidence>
<reference evidence="1" key="1">
    <citation type="journal article" date="2020" name="mSystems">
        <title>Genome- and Community-Level Interaction Insights into Carbon Utilization and Element Cycling Functions of Hydrothermarchaeota in Hydrothermal Sediment.</title>
        <authorList>
            <person name="Zhou Z."/>
            <person name="Liu Y."/>
            <person name="Xu W."/>
            <person name="Pan J."/>
            <person name="Luo Z.H."/>
            <person name="Li M."/>
        </authorList>
    </citation>
    <scope>NUCLEOTIDE SEQUENCE [LARGE SCALE GENOMIC DNA]</scope>
    <source>
        <strain evidence="1">SpSt-374</strain>
    </source>
</reference>
<organism evidence="1">
    <name type="scientific">Planktothricoides sp. SpSt-374</name>
    <dbReference type="NCBI Taxonomy" id="2282167"/>
    <lineage>
        <taxon>Bacteria</taxon>
        <taxon>Bacillati</taxon>
        <taxon>Cyanobacteriota</taxon>
        <taxon>Cyanophyceae</taxon>
        <taxon>Oscillatoriophycideae</taxon>
        <taxon>Oscillatoriales</taxon>
        <taxon>Oscillatoriaceae</taxon>
        <taxon>Planktothricoides</taxon>
    </lineage>
</organism>
<proteinExistence type="predicted"/>
<accession>A0A7C3ZT56</accession>
<comment type="caution">
    <text evidence="1">The sequence shown here is derived from an EMBL/GenBank/DDBJ whole genome shotgun (WGS) entry which is preliminary data.</text>
</comment>
<sequence length="100" mass="11511">MGKKKSKQKTNLLYQRLEEALEQGAQVWIETDASSFSGIPINLTEDFLEIMVITSPEDEDEEGNDVYERTTWLIRLEAIAAMAYQSQYWSKDRLEGIFAS</sequence>
<dbReference type="EMBL" id="DSPX01000007">
    <property type="protein sequence ID" value="HGF99268.1"/>
    <property type="molecule type" value="Genomic_DNA"/>
</dbReference>
<gene>
    <name evidence="1" type="ORF">ENR15_00970</name>
</gene>
<name>A0A7C3ZT56_9CYAN</name>